<dbReference type="PROSITE" id="PS51794">
    <property type="entry name" value="DAC"/>
    <property type="match status" value="1"/>
</dbReference>
<evidence type="ECO:0000313" key="13">
    <source>
        <dbReference type="Proteomes" id="UP000596938"/>
    </source>
</evidence>
<dbReference type="Pfam" id="PF10635">
    <property type="entry name" value="DisA-linker"/>
    <property type="match status" value="1"/>
</dbReference>
<keyword evidence="8 10" id="KW-0238">DNA-binding</keyword>
<feature type="domain" description="DAC" evidence="11">
    <location>
        <begin position="51"/>
        <end position="190"/>
    </location>
</feature>
<dbReference type="Gene3D" id="1.20.1260.110">
    <property type="entry name" value="DNA integrity scanning linker region"/>
    <property type="match status" value="1"/>
</dbReference>
<name>A0ABQ1XI84_9MICC</name>
<dbReference type="NCBIfam" id="NF010009">
    <property type="entry name" value="PRK13482.1"/>
    <property type="match status" value="1"/>
</dbReference>
<dbReference type="Pfam" id="PF12826">
    <property type="entry name" value="HHH_2"/>
    <property type="match status" value="1"/>
</dbReference>
<keyword evidence="4 10" id="KW-0547">Nucleotide-binding</keyword>
<dbReference type="Gene3D" id="1.10.150.20">
    <property type="entry name" value="5' to 3' exonuclease, C-terminal subdomain"/>
    <property type="match status" value="1"/>
</dbReference>
<dbReference type="SUPFAM" id="SSF143597">
    <property type="entry name" value="YojJ-like"/>
    <property type="match status" value="1"/>
</dbReference>
<dbReference type="PANTHER" id="PTHR34185">
    <property type="entry name" value="DIADENYLATE CYCLASE"/>
    <property type="match status" value="1"/>
</dbReference>
<dbReference type="InterPro" id="IPR003390">
    <property type="entry name" value="DNA_integrity_scan_DisA_N"/>
</dbReference>
<comment type="subunit">
    <text evidence="10">Homooctamer.</text>
</comment>
<comment type="cofactor">
    <cofactor evidence="10">
        <name>Mg(2+)</name>
        <dbReference type="ChEBI" id="CHEBI:18420"/>
    </cofactor>
</comment>
<keyword evidence="9 10" id="KW-0234">DNA repair</keyword>
<dbReference type="SUPFAM" id="SSF47781">
    <property type="entry name" value="RuvA domain 2-like"/>
    <property type="match status" value="1"/>
</dbReference>
<dbReference type="PANTHER" id="PTHR34185:SF3">
    <property type="entry name" value="DNA INTEGRITY SCANNING PROTEIN DISA"/>
    <property type="match status" value="1"/>
</dbReference>
<dbReference type="InterPro" id="IPR038331">
    <property type="entry name" value="DisA_sf"/>
</dbReference>
<accession>A0ABQ1XI84</accession>
<organism evidence="12 13">
    <name type="scientific">Pseudarthrobacter polychromogenes</name>
    <dbReference type="NCBI Taxonomy" id="1676"/>
    <lineage>
        <taxon>Bacteria</taxon>
        <taxon>Bacillati</taxon>
        <taxon>Actinomycetota</taxon>
        <taxon>Actinomycetes</taxon>
        <taxon>Micrococcales</taxon>
        <taxon>Micrococcaceae</taxon>
        <taxon>Pseudarthrobacter</taxon>
    </lineage>
</organism>
<comment type="similarity">
    <text evidence="10">Belongs to the DisA family.</text>
</comment>
<keyword evidence="5 10" id="KW-0227">DNA damage</keyword>
<feature type="binding site" evidence="10">
    <location>
        <position position="118"/>
    </location>
    <ligand>
        <name>ATP</name>
        <dbReference type="ChEBI" id="CHEBI:30616"/>
    </ligand>
</feature>
<evidence type="ECO:0000256" key="10">
    <source>
        <dbReference type="HAMAP-Rule" id="MF_01438"/>
    </source>
</evidence>
<dbReference type="Gene3D" id="3.40.1700.10">
    <property type="entry name" value="DNA integrity scanning protein, DisA, N-terminal domain"/>
    <property type="match status" value="1"/>
</dbReference>
<dbReference type="HAMAP" id="MF_01438">
    <property type="entry name" value="DisA"/>
    <property type="match status" value="1"/>
</dbReference>
<reference evidence="13" key="1">
    <citation type="journal article" date="2019" name="Int. J. Syst. Evol. Microbiol.">
        <title>The Global Catalogue of Microorganisms (GCM) 10K type strain sequencing project: providing services to taxonomists for standard genome sequencing and annotation.</title>
        <authorList>
            <consortium name="The Broad Institute Genomics Platform"/>
            <consortium name="The Broad Institute Genome Sequencing Center for Infectious Disease"/>
            <person name="Wu L."/>
            <person name="Ma J."/>
        </authorList>
    </citation>
    <scope>NUCLEOTIDE SEQUENCE [LARGE SCALE GENOMIC DNA]</scope>
    <source>
        <strain evidence="13">CGMCC 1.1927</strain>
    </source>
</reference>
<dbReference type="EC" id="2.7.7.85" evidence="10"/>
<evidence type="ECO:0000256" key="9">
    <source>
        <dbReference type="ARBA" id="ARBA00023204"/>
    </source>
</evidence>
<evidence type="ECO:0000256" key="3">
    <source>
        <dbReference type="ARBA" id="ARBA00022695"/>
    </source>
</evidence>
<keyword evidence="2 10" id="KW-0808">Transferase</keyword>
<evidence type="ECO:0000256" key="7">
    <source>
        <dbReference type="ARBA" id="ARBA00022842"/>
    </source>
</evidence>
<dbReference type="EMBL" id="BMKU01000004">
    <property type="protein sequence ID" value="GGG94231.1"/>
    <property type="molecule type" value="Genomic_DNA"/>
</dbReference>
<evidence type="ECO:0000256" key="1">
    <source>
        <dbReference type="ARBA" id="ARBA00000877"/>
    </source>
</evidence>
<keyword evidence="7 10" id="KW-0460">Magnesium</keyword>
<dbReference type="InterPro" id="IPR036888">
    <property type="entry name" value="DNA_integrity_DisA_N_sf"/>
</dbReference>
<evidence type="ECO:0000256" key="8">
    <source>
        <dbReference type="ARBA" id="ARBA00023125"/>
    </source>
</evidence>
<dbReference type="Pfam" id="PF02457">
    <property type="entry name" value="DAC"/>
    <property type="match status" value="1"/>
</dbReference>
<keyword evidence="3 10" id="KW-0548">Nucleotidyltransferase</keyword>
<dbReference type="InterPro" id="IPR018906">
    <property type="entry name" value="DNA_integrity_scan_DisA_link"/>
</dbReference>
<dbReference type="Proteomes" id="UP000596938">
    <property type="component" value="Unassembled WGS sequence"/>
</dbReference>
<evidence type="ECO:0000259" key="11">
    <source>
        <dbReference type="PROSITE" id="PS51794"/>
    </source>
</evidence>
<dbReference type="InterPro" id="IPR050338">
    <property type="entry name" value="DisA"/>
</dbReference>
<evidence type="ECO:0000256" key="2">
    <source>
        <dbReference type="ARBA" id="ARBA00022679"/>
    </source>
</evidence>
<comment type="caution">
    <text evidence="12">The sequence shown here is derived from an EMBL/GenBank/DDBJ whole genome shotgun (WGS) entry which is preliminary data.</text>
</comment>
<comment type="function">
    <text evidence="10">Participates in a DNA-damage check-point. DisA forms globular foci that rapidly scan along the chromosomes searching for lesions.</text>
</comment>
<dbReference type="InterPro" id="IPR023763">
    <property type="entry name" value="DNA_integrity_scanning_protein"/>
</dbReference>
<evidence type="ECO:0000256" key="5">
    <source>
        <dbReference type="ARBA" id="ARBA00022763"/>
    </source>
</evidence>
<feature type="binding site" evidence="10">
    <location>
        <begin position="149"/>
        <end position="153"/>
    </location>
    <ligand>
        <name>ATP</name>
        <dbReference type="ChEBI" id="CHEBI:30616"/>
    </ligand>
</feature>
<keyword evidence="6 10" id="KW-0067">ATP-binding</keyword>
<comment type="catalytic activity">
    <reaction evidence="1 10">
        <text>2 ATP = 3',3'-c-di-AMP + 2 diphosphate</text>
        <dbReference type="Rhea" id="RHEA:35655"/>
        <dbReference type="ChEBI" id="CHEBI:30616"/>
        <dbReference type="ChEBI" id="CHEBI:33019"/>
        <dbReference type="ChEBI" id="CHEBI:71500"/>
        <dbReference type="EC" id="2.7.7.85"/>
    </reaction>
</comment>
<keyword evidence="13" id="KW-1185">Reference proteome</keyword>
<sequence>MPVRKTLFLAPIIELAGNRAFSGPAGNLLKPAILRAAVRTFEGNTMARSPEESLRATLGRVAPGTPLRDGLERILRGRTGALIVLGSDRTIDSICSGGFDIGIDFSPTRLRELAKMDGAIICDKDAGNILRAAVQLVPDSSIETQESGTRHRTAERVAIQTGVPVISVSQSMQIIALYVNGLRHVLEGSEKVLARANQALATLERYRSRLDQVTSSLSALEIEAMVTVRDVAVTLQRQEMVRRISEEIAQYVLELGEDGRLLSLQLDELTVGRGPGSDVIIRDYGAPDATPEDIENAVSALVSLGPTELIDLGKISGIVGFAGGEANLDAVVQPRGYRLLSGLKAVPKAVADRLVDHFGGLQFLMAATIDDLMTVDGIGDQRARTVREGLSRMAEASLLDRFL</sequence>
<proteinExistence type="inferred from homology"/>
<gene>
    <name evidence="10 12" type="primary">disA</name>
    <name evidence="12" type="ORF">GCM10011577_16420</name>
</gene>
<protein>
    <recommendedName>
        <fullName evidence="10">DNA integrity scanning protein DisA</fullName>
    </recommendedName>
    <alternativeName>
        <fullName evidence="10">Cyclic di-AMP synthase</fullName>
        <shortName evidence="10">c-di-AMP synthase</shortName>
    </alternativeName>
    <alternativeName>
        <fullName evidence="10">Diadenylate cyclase</fullName>
        <ecNumber evidence="10">2.7.7.85</ecNumber>
    </alternativeName>
</protein>
<feature type="binding site" evidence="10">
    <location>
        <position position="136"/>
    </location>
    <ligand>
        <name>ATP</name>
        <dbReference type="ChEBI" id="CHEBI:30616"/>
    </ligand>
</feature>
<comment type="function">
    <text evidence="10">Has also diadenylate cyclase activity, catalyzing the condensation of 2 ATP molecules into cyclic di-AMP (c-di-AMP). c-di-AMP likely acts as a signaling molecule that may couple DNA integrity with a cellular process.</text>
</comment>
<evidence type="ECO:0000256" key="6">
    <source>
        <dbReference type="ARBA" id="ARBA00022840"/>
    </source>
</evidence>
<evidence type="ECO:0000256" key="4">
    <source>
        <dbReference type="ARBA" id="ARBA00022741"/>
    </source>
</evidence>
<dbReference type="InterPro" id="IPR041663">
    <property type="entry name" value="DisA/LigA_HHH"/>
</dbReference>
<dbReference type="InterPro" id="IPR010994">
    <property type="entry name" value="RuvA_2-like"/>
</dbReference>
<evidence type="ECO:0000313" key="12">
    <source>
        <dbReference type="EMBL" id="GGG94231.1"/>
    </source>
</evidence>